<dbReference type="PANTHER" id="PTHR43820:SF4">
    <property type="entry name" value="HIGH-AFFINITY BRANCHED-CHAIN AMINO ACID TRANSPORT ATP-BINDING PROTEIN LIVF"/>
    <property type="match status" value="1"/>
</dbReference>
<dbReference type="InterPro" id="IPR052156">
    <property type="entry name" value="BCAA_Transport_ATP-bd_LivF"/>
</dbReference>
<keyword evidence="3" id="KW-0547">Nucleotide-binding</keyword>
<dbReference type="InterPro" id="IPR003439">
    <property type="entry name" value="ABC_transporter-like_ATP-bd"/>
</dbReference>
<evidence type="ECO:0000313" key="8">
    <source>
        <dbReference type="Proteomes" id="UP000245125"/>
    </source>
</evidence>
<dbReference type="Pfam" id="PF00005">
    <property type="entry name" value="ABC_tran"/>
    <property type="match status" value="1"/>
</dbReference>
<keyword evidence="8" id="KW-1185">Reference proteome</keyword>
<dbReference type="InterPro" id="IPR017871">
    <property type="entry name" value="ABC_transporter-like_CS"/>
</dbReference>
<proteinExistence type="inferred from homology"/>
<evidence type="ECO:0000256" key="2">
    <source>
        <dbReference type="ARBA" id="ARBA00022448"/>
    </source>
</evidence>
<organism evidence="7 8">
    <name type="scientific">Candidatus Sulfobium mesophilum</name>
    <dbReference type="NCBI Taxonomy" id="2016548"/>
    <lineage>
        <taxon>Bacteria</taxon>
        <taxon>Pseudomonadati</taxon>
        <taxon>Nitrospirota</taxon>
        <taxon>Nitrospiria</taxon>
        <taxon>Nitrospirales</taxon>
        <taxon>Nitrospiraceae</taxon>
        <taxon>Candidatus Sulfobium</taxon>
    </lineage>
</organism>
<feature type="domain" description="ABC transporter" evidence="6">
    <location>
        <begin position="2"/>
        <end position="234"/>
    </location>
</feature>
<comment type="similarity">
    <text evidence="1">Belongs to the ABC transporter superfamily.</text>
</comment>
<dbReference type="EMBL" id="OUUY01000097">
    <property type="protein sequence ID" value="SPQ01286.1"/>
    <property type="molecule type" value="Genomic_DNA"/>
</dbReference>
<keyword evidence="4 7" id="KW-0067">ATP-binding</keyword>
<keyword evidence="5" id="KW-0029">Amino-acid transport</keyword>
<dbReference type="InterPro" id="IPR030660">
    <property type="entry name" value="ABC_branched_ATPase_LivF/BraG"/>
</dbReference>
<dbReference type="AlphaFoldDB" id="A0A2U3QIQ0"/>
<dbReference type="GO" id="GO:0015807">
    <property type="term" value="P:L-amino acid transport"/>
    <property type="evidence" value="ECO:0007669"/>
    <property type="project" value="TreeGrafter"/>
</dbReference>
<dbReference type="PROSITE" id="PS00211">
    <property type="entry name" value="ABC_TRANSPORTER_1"/>
    <property type="match status" value="1"/>
</dbReference>
<dbReference type="SMART" id="SM00382">
    <property type="entry name" value="AAA"/>
    <property type="match status" value="1"/>
</dbReference>
<name>A0A2U3QIQ0_9BACT</name>
<dbReference type="GO" id="GO:0005524">
    <property type="term" value="F:ATP binding"/>
    <property type="evidence" value="ECO:0007669"/>
    <property type="project" value="UniProtKB-KW"/>
</dbReference>
<dbReference type="PANTHER" id="PTHR43820">
    <property type="entry name" value="HIGH-AFFINITY BRANCHED-CHAIN AMINO ACID TRANSPORT ATP-BINDING PROTEIN LIVF"/>
    <property type="match status" value="1"/>
</dbReference>
<evidence type="ECO:0000259" key="6">
    <source>
        <dbReference type="PROSITE" id="PS50893"/>
    </source>
</evidence>
<evidence type="ECO:0000313" key="7">
    <source>
        <dbReference type="EMBL" id="SPQ01286.1"/>
    </source>
</evidence>
<evidence type="ECO:0000256" key="1">
    <source>
        <dbReference type="ARBA" id="ARBA00005417"/>
    </source>
</evidence>
<reference evidence="8" key="1">
    <citation type="submission" date="2018-03" db="EMBL/GenBank/DDBJ databases">
        <authorList>
            <person name="Zecchin S."/>
        </authorList>
    </citation>
    <scope>NUCLEOTIDE SEQUENCE [LARGE SCALE GENOMIC DNA]</scope>
</reference>
<evidence type="ECO:0000256" key="3">
    <source>
        <dbReference type="ARBA" id="ARBA00022741"/>
    </source>
</evidence>
<dbReference type="GO" id="GO:0016887">
    <property type="term" value="F:ATP hydrolysis activity"/>
    <property type="evidence" value="ECO:0007669"/>
    <property type="project" value="InterPro"/>
</dbReference>
<gene>
    <name evidence="7" type="primary">livF</name>
    <name evidence="7" type="ORF">NBG4_50018</name>
</gene>
<dbReference type="GO" id="GO:0015658">
    <property type="term" value="F:branched-chain amino acid transmembrane transporter activity"/>
    <property type="evidence" value="ECO:0007669"/>
    <property type="project" value="InterPro"/>
</dbReference>
<dbReference type="CDD" id="cd03224">
    <property type="entry name" value="ABC_TM1139_LivF_branched"/>
    <property type="match status" value="1"/>
</dbReference>
<dbReference type="InterPro" id="IPR003593">
    <property type="entry name" value="AAA+_ATPase"/>
</dbReference>
<sequence>MLDILNIDVFYDDVQVIWGVSFSVKKGEVVALIGANGAGKSTILKTISGLVSPRNGEIRFEGRPIHVVEPHRLVEAGVVHVPEARRLFVEMTVEENLDMGSLKGEAKKRRQQSKEMVFEIFPRLRERRRQAAGTLSGGEQQMVAIGRGLMSRPTLMMFDEPSLGLAPILVKEIFNIIKRIKDEGTTVLIVEQNVKQTLLISDRAYVLETGRIVLEGSGASVLNNEHVRTAYLGV</sequence>
<dbReference type="Gene3D" id="3.40.50.300">
    <property type="entry name" value="P-loop containing nucleotide triphosphate hydrolases"/>
    <property type="match status" value="1"/>
</dbReference>
<evidence type="ECO:0000256" key="5">
    <source>
        <dbReference type="ARBA" id="ARBA00022970"/>
    </source>
</evidence>
<dbReference type="OrthoDB" id="9806149at2"/>
<keyword evidence="2" id="KW-0813">Transport</keyword>
<protein>
    <submittedName>
        <fullName evidence="7">Leucine/isoleucine/valine transporter subunit ATP-binding component of ABC superfamily</fullName>
    </submittedName>
</protein>
<dbReference type="PIRSF" id="PIRSF039137">
    <property type="entry name" value="ABC_branched_ATPase"/>
    <property type="match status" value="1"/>
</dbReference>
<evidence type="ECO:0000256" key="4">
    <source>
        <dbReference type="ARBA" id="ARBA00022840"/>
    </source>
</evidence>
<accession>A0A2U3QIQ0</accession>
<dbReference type="Proteomes" id="UP000245125">
    <property type="component" value="Unassembled WGS sequence"/>
</dbReference>
<dbReference type="PROSITE" id="PS50893">
    <property type="entry name" value="ABC_TRANSPORTER_2"/>
    <property type="match status" value="1"/>
</dbReference>
<dbReference type="SUPFAM" id="SSF52540">
    <property type="entry name" value="P-loop containing nucleoside triphosphate hydrolases"/>
    <property type="match status" value="1"/>
</dbReference>
<dbReference type="InterPro" id="IPR027417">
    <property type="entry name" value="P-loop_NTPase"/>
</dbReference>